<feature type="compositionally biased region" description="Low complexity" evidence="6">
    <location>
        <begin position="57"/>
        <end position="68"/>
    </location>
</feature>
<feature type="compositionally biased region" description="Acidic residues" evidence="6">
    <location>
        <begin position="230"/>
        <end position="245"/>
    </location>
</feature>
<feature type="compositionally biased region" description="Low complexity" evidence="6">
    <location>
        <begin position="264"/>
        <end position="273"/>
    </location>
</feature>
<feature type="compositionally biased region" description="Polar residues" evidence="6">
    <location>
        <begin position="78"/>
        <end position="92"/>
    </location>
</feature>
<feature type="transmembrane region" description="Helical" evidence="7">
    <location>
        <begin position="838"/>
        <end position="855"/>
    </location>
</feature>
<evidence type="ECO:0000256" key="5">
    <source>
        <dbReference type="ARBA" id="ARBA00023136"/>
    </source>
</evidence>
<evidence type="ECO:0000256" key="6">
    <source>
        <dbReference type="SAM" id="MobiDB-lite"/>
    </source>
</evidence>
<feature type="transmembrane region" description="Helical" evidence="7">
    <location>
        <begin position="523"/>
        <end position="545"/>
    </location>
</feature>
<dbReference type="PANTHER" id="PTHR12385">
    <property type="entry name" value="CHOLINE TRANSPORTER-LIKE (SLC FAMILY 44)"/>
    <property type="match status" value="1"/>
</dbReference>
<dbReference type="GO" id="GO:0022857">
    <property type="term" value="F:transmembrane transporter activity"/>
    <property type="evidence" value="ECO:0007669"/>
    <property type="project" value="InterPro"/>
</dbReference>
<protein>
    <submittedName>
        <fullName evidence="8">Uncharacterized protein</fullName>
    </submittedName>
</protein>
<evidence type="ECO:0000313" key="9">
    <source>
        <dbReference type="Proteomes" id="UP000398389"/>
    </source>
</evidence>
<feature type="compositionally biased region" description="Low complexity" evidence="6">
    <location>
        <begin position="213"/>
        <end position="229"/>
    </location>
</feature>
<proteinExistence type="inferred from homology"/>
<evidence type="ECO:0000256" key="1">
    <source>
        <dbReference type="ARBA" id="ARBA00004141"/>
    </source>
</evidence>
<feature type="transmembrane region" description="Helical" evidence="7">
    <location>
        <begin position="566"/>
        <end position="587"/>
    </location>
</feature>
<dbReference type="GO" id="GO:0005886">
    <property type="term" value="C:plasma membrane"/>
    <property type="evidence" value="ECO:0007669"/>
    <property type="project" value="TreeGrafter"/>
</dbReference>
<feature type="transmembrane region" description="Helical" evidence="7">
    <location>
        <begin position="654"/>
        <end position="674"/>
    </location>
</feature>
<sequence length="894" mass="97773">MFSEYASKFLSHSQARISAAGGSFSANPNEAPLFYSAAEFEEDDDEDNDNDNDSTVKPSSKKNNPSKSFIMAEGHLRSGQNSSGRGTPSQTGSSSSRYPNNNNNNTRYPSYHHHLHRNSSDTTPPSSTTSPVGPSTSRYRSSSVYATTTTSSSSSSLNNNPKKGPWGSSFMPKYIMDGGSAVATTSPATTSPSRSLIGTIPSRFKSTFDDEGSSSSSSSSSSTSGIEDNGNMDDEEEENDYDEENNASPAFLSIDDNPQNRFASASMESSISSFDETPQPSLYMGNNGIPSSILHNQTATTPSFSALRRPSSFLPDASGIKNSILNLKNIASSSFLSSSLSPHQMESIQLTPQQIPFSSATPQSKSQLGNTPLQYNDNDPDYDAEDPPDDIAIERPLPSSVLPGVSIPFDPSSFLPRQTDLEAQDDDVMSRFIPPETSTQQQPSQDMPKFDAIWANVYLALISSMLATSLIIWLRTDVPSSAPFKDTMYTMLQKSGRYLFMDIFIASMASVAWIFLLRRYSMALFYLSIVAVPTTLFGFTIYPLIMSYRSAYGGNTTQDRVMRWTTILPLTMGILWCYFIYTGRAALNRALGIIRLASSILADNPPLIVLGYASVGLFILATWLWLHMFMRVFLQGHAVLNHGTTGWVLDPKSWALAAFYIFMYLWSWGVISGFQRSTISAVVSQWYFYRNARPQPSPADMTYVALQYSLSAQFGTICLSSLLRLAVRLPLYILPRRAVGMFQLAVYHFAPTSIMALTNPLALSNAIINSQSLVDSAQAIGSLRYLDHGYNNPTVRSGHSWTAYRLAKMLLSAARGVMSLVLGYSAWVHAAMYTDGSLYGYMAGLIAAFIGWFVLGASEGILSMVVDAAFLCFAIDNAARGGHCTEADRHFGGI</sequence>
<feature type="compositionally biased region" description="Polar residues" evidence="6">
    <location>
        <begin position="356"/>
        <end position="374"/>
    </location>
</feature>
<evidence type="ECO:0000256" key="2">
    <source>
        <dbReference type="ARBA" id="ARBA00007168"/>
    </source>
</evidence>
<dbReference type="GeneID" id="43582308"/>
<evidence type="ECO:0000256" key="4">
    <source>
        <dbReference type="ARBA" id="ARBA00022989"/>
    </source>
</evidence>
<evidence type="ECO:0000256" key="3">
    <source>
        <dbReference type="ARBA" id="ARBA00022692"/>
    </source>
</evidence>
<name>A0A5E8BPL3_9ASCO</name>
<feature type="transmembrane region" description="Helical" evidence="7">
    <location>
        <begin position="453"/>
        <end position="474"/>
    </location>
</feature>
<feature type="region of interest" description="Disordered" evidence="6">
    <location>
        <begin position="356"/>
        <end position="391"/>
    </location>
</feature>
<gene>
    <name evidence="8" type="ORF">SAPINGB_P003490</name>
</gene>
<feature type="transmembrane region" description="Helical" evidence="7">
    <location>
        <begin position="495"/>
        <end position="517"/>
    </location>
</feature>
<dbReference type="Proteomes" id="UP000398389">
    <property type="component" value="Unassembled WGS sequence"/>
</dbReference>
<keyword evidence="9" id="KW-1185">Reference proteome</keyword>
<dbReference type="RefSeq" id="XP_031854099.1">
    <property type="nucleotide sequence ID" value="XM_031998208.1"/>
</dbReference>
<dbReference type="EMBL" id="CABVLU010000003">
    <property type="protein sequence ID" value="VVT53273.1"/>
    <property type="molecule type" value="Genomic_DNA"/>
</dbReference>
<evidence type="ECO:0000313" key="8">
    <source>
        <dbReference type="EMBL" id="VVT53273.1"/>
    </source>
</evidence>
<feature type="transmembrane region" description="Helical" evidence="7">
    <location>
        <begin position="607"/>
        <end position="626"/>
    </location>
</feature>
<evidence type="ECO:0000256" key="7">
    <source>
        <dbReference type="SAM" id="Phobius"/>
    </source>
</evidence>
<comment type="similarity">
    <text evidence="2">Belongs to the CTL (choline transporter-like) family.</text>
</comment>
<feature type="transmembrane region" description="Helical" evidence="7">
    <location>
        <begin position="806"/>
        <end position="826"/>
    </location>
</feature>
<feature type="compositionally biased region" description="Low complexity" evidence="6">
    <location>
        <begin position="180"/>
        <end position="193"/>
    </location>
</feature>
<dbReference type="OrthoDB" id="420519at2759"/>
<comment type="subcellular location">
    <subcellularLocation>
        <location evidence="1">Membrane</location>
        <topology evidence="1">Multi-pass membrane protein</topology>
    </subcellularLocation>
</comment>
<organism evidence="8 9">
    <name type="scientific">Magnusiomyces paraingens</name>
    <dbReference type="NCBI Taxonomy" id="2606893"/>
    <lineage>
        <taxon>Eukaryota</taxon>
        <taxon>Fungi</taxon>
        <taxon>Dikarya</taxon>
        <taxon>Ascomycota</taxon>
        <taxon>Saccharomycotina</taxon>
        <taxon>Dipodascomycetes</taxon>
        <taxon>Dipodascales</taxon>
        <taxon>Dipodascaceae</taxon>
        <taxon>Magnusiomyces</taxon>
    </lineage>
</organism>
<keyword evidence="3 7" id="KW-0812">Transmembrane</keyword>
<reference evidence="8 9" key="1">
    <citation type="submission" date="2019-09" db="EMBL/GenBank/DDBJ databases">
        <authorList>
            <person name="Brejova B."/>
        </authorList>
    </citation>
    <scope>NUCLEOTIDE SEQUENCE [LARGE SCALE GENOMIC DNA]</scope>
</reference>
<dbReference type="PANTHER" id="PTHR12385:SF88">
    <property type="entry name" value="CHOLINE TRANSPORTER-LIKE PROTEIN CTL1"/>
    <property type="match status" value="1"/>
</dbReference>
<keyword evidence="4 7" id="KW-1133">Transmembrane helix</keyword>
<feature type="compositionally biased region" description="Acidic residues" evidence="6">
    <location>
        <begin position="39"/>
        <end position="52"/>
    </location>
</feature>
<feature type="compositionally biased region" description="Acidic residues" evidence="6">
    <location>
        <begin position="378"/>
        <end position="391"/>
    </location>
</feature>
<keyword evidence="5 7" id="KW-0472">Membrane</keyword>
<feature type="compositionally biased region" description="Low complexity" evidence="6">
    <location>
        <begin position="93"/>
        <end position="109"/>
    </location>
</feature>
<feature type="compositionally biased region" description="Low complexity" evidence="6">
    <location>
        <begin position="120"/>
        <end position="156"/>
    </location>
</feature>
<feature type="region of interest" description="Disordered" evidence="6">
    <location>
        <begin position="20"/>
        <end position="295"/>
    </location>
</feature>
<dbReference type="Pfam" id="PF04515">
    <property type="entry name" value="Choline_transpo"/>
    <property type="match status" value="1"/>
</dbReference>
<accession>A0A5E8BPL3</accession>
<dbReference type="AlphaFoldDB" id="A0A5E8BPL3"/>
<dbReference type="InterPro" id="IPR007603">
    <property type="entry name" value="Choline_transptr-like"/>
</dbReference>